<protein>
    <recommendedName>
        <fullName evidence="4 11">Phosphoribosylaminoimidazole-succinocarboxamide synthase</fullName>
        <ecNumber evidence="3 11">6.3.2.6</ecNumber>
    </recommendedName>
    <alternativeName>
        <fullName evidence="9 11">SAICAR synthetase</fullName>
    </alternativeName>
</protein>
<evidence type="ECO:0000313" key="13">
    <source>
        <dbReference type="EMBL" id="TBL68009.1"/>
    </source>
</evidence>
<dbReference type="GO" id="GO:0005737">
    <property type="term" value="C:cytoplasm"/>
    <property type="evidence" value="ECO:0007669"/>
    <property type="project" value="TreeGrafter"/>
</dbReference>
<dbReference type="EMBL" id="SIRE01000050">
    <property type="protein sequence ID" value="TBL68009.1"/>
    <property type="molecule type" value="Genomic_DNA"/>
</dbReference>
<evidence type="ECO:0000256" key="4">
    <source>
        <dbReference type="ARBA" id="ARBA00016460"/>
    </source>
</evidence>
<dbReference type="GO" id="GO:0006189">
    <property type="term" value="P:'de novo' IMP biosynthetic process"/>
    <property type="evidence" value="ECO:0007669"/>
    <property type="project" value="UniProtKB-UniRule"/>
</dbReference>
<dbReference type="OrthoDB" id="9801549at2"/>
<keyword evidence="8 11" id="KW-0067">ATP-binding</keyword>
<proteinExistence type="inferred from homology"/>
<dbReference type="PANTHER" id="PTHR43700">
    <property type="entry name" value="PHOSPHORIBOSYLAMINOIMIDAZOLE-SUCCINOCARBOXAMIDE SYNTHASE"/>
    <property type="match status" value="1"/>
</dbReference>
<evidence type="ECO:0000259" key="12">
    <source>
        <dbReference type="Pfam" id="PF01259"/>
    </source>
</evidence>
<evidence type="ECO:0000256" key="11">
    <source>
        <dbReference type="HAMAP-Rule" id="MF_00137"/>
    </source>
</evidence>
<dbReference type="Proteomes" id="UP000293142">
    <property type="component" value="Unassembled WGS sequence"/>
</dbReference>
<dbReference type="Pfam" id="PF01259">
    <property type="entry name" value="SAICAR_synt"/>
    <property type="match status" value="1"/>
</dbReference>
<sequence>MSSSKAISSAQPYVKAPLLYKGKVRELFDLGEHYLIAVTDRISAFDYVLSPAVPDKGNALNSLSLFWFEQTAGIMPNHVVHADVDRLYPEVITDREAMKDRFMVTRKAERIDIECVVRGYITGGGWRQYQQTGEINGRKLPEGMRKNERFEKPIFTPAAKNDVGHDEDISIERMKELVGAELTEQLEQKSIMLYEFARKLCEERGIILADTKFEFGLIDGEIILIDEIFTPDSSRFWAKENYAFDIEIDSMDKEPVRTYLSNSGWDKNSEPDPLPDHVVEETSRRYLDIYKRLAQANL</sequence>
<dbReference type="AlphaFoldDB" id="A0A4Q9DEL4"/>
<evidence type="ECO:0000313" key="14">
    <source>
        <dbReference type="Proteomes" id="UP000293142"/>
    </source>
</evidence>
<name>A0A4Q9DEL4_9BACL</name>
<dbReference type="UniPathway" id="UPA00074">
    <property type="reaction ID" value="UER00131"/>
</dbReference>
<dbReference type="HAMAP" id="MF_00137">
    <property type="entry name" value="SAICAR_synth"/>
    <property type="match status" value="1"/>
</dbReference>
<comment type="catalytic activity">
    <reaction evidence="10 11">
        <text>5-amino-1-(5-phospho-D-ribosyl)imidazole-4-carboxylate + L-aspartate + ATP = (2S)-2-[5-amino-1-(5-phospho-beta-D-ribosyl)imidazole-4-carboxamido]succinate + ADP + phosphate + 2 H(+)</text>
        <dbReference type="Rhea" id="RHEA:22628"/>
        <dbReference type="ChEBI" id="CHEBI:15378"/>
        <dbReference type="ChEBI" id="CHEBI:29991"/>
        <dbReference type="ChEBI" id="CHEBI:30616"/>
        <dbReference type="ChEBI" id="CHEBI:43474"/>
        <dbReference type="ChEBI" id="CHEBI:58443"/>
        <dbReference type="ChEBI" id="CHEBI:77657"/>
        <dbReference type="ChEBI" id="CHEBI:456216"/>
        <dbReference type="EC" id="6.3.2.6"/>
    </reaction>
</comment>
<dbReference type="GO" id="GO:0005524">
    <property type="term" value="F:ATP binding"/>
    <property type="evidence" value="ECO:0007669"/>
    <property type="project" value="UniProtKB-KW"/>
</dbReference>
<evidence type="ECO:0000256" key="8">
    <source>
        <dbReference type="ARBA" id="ARBA00022840"/>
    </source>
</evidence>
<dbReference type="Gene3D" id="3.30.470.20">
    <property type="entry name" value="ATP-grasp fold, B domain"/>
    <property type="match status" value="1"/>
</dbReference>
<dbReference type="EC" id="6.3.2.6" evidence="3 11"/>
<organism evidence="13 14">
    <name type="scientific">Paenibacillus thalictri</name>
    <dbReference type="NCBI Taxonomy" id="2527873"/>
    <lineage>
        <taxon>Bacteria</taxon>
        <taxon>Bacillati</taxon>
        <taxon>Bacillota</taxon>
        <taxon>Bacilli</taxon>
        <taxon>Bacillales</taxon>
        <taxon>Paenibacillaceae</taxon>
        <taxon>Paenibacillus</taxon>
    </lineage>
</organism>
<evidence type="ECO:0000256" key="1">
    <source>
        <dbReference type="ARBA" id="ARBA00004672"/>
    </source>
</evidence>
<evidence type="ECO:0000256" key="10">
    <source>
        <dbReference type="ARBA" id="ARBA00048475"/>
    </source>
</evidence>
<dbReference type="PANTHER" id="PTHR43700:SF1">
    <property type="entry name" value="PHOSPHORIBOSYLAMINOIMIDAZOLE-SUCCINOCARBOXAMIDE SYNTHASE"/>
    <property type="match status" value="1"/>
</dbReference>
<dbReference type="PROSITE" id="PS01058">
    <property type="entry name" value="SAICAR_SYNTHETASE_2"/>
    <property type="match status" value="1"/>
</dbReference>
<dbReference type="InterPro" id="IPR028923">
    <property type="entry name" value="SAICAR_synt/ADE2_N"/>
</dbReference>
<feature type="domain" description="SAICAR synthetase/ADE2 N-terminal" evidence="12">
    <location>
        <begin position="18"/>
        <end position="269"/>
    </location>
</feature>
<accession>A0A4Q9DEL4</accession>
<evidence type="ECO:0000256" key="7">
    <source>
        <dbReference type="ARBA" id="ARBA00022755"/>
    </source>
</evidence>
<dbReference type="Gene3D" id="3.30.200.20">
    <property type="entry name" value="Phosphorylase Kinase, domain 1"/>
    <property type="match status" value="1"/>
</dbReference>
<comment type="similarity">
    <text evidence="2 11">Belongs to the SAICAR synthetase family.</text>
</comment>
<evidence type="ECO:0000256" key="2">
    <source>
        <dbReference type="ARBA" id="ARBA00010190"/>
    </source>
</evidence>
<evidence type="ECO:0000256" key="6">
    <source>
        <dbReference type="ARBA" id="ARBA00022741"/>
    </source>
</evidence>
<evidence type="ECO:0000256" key="5">
    <source>
        <dbReference type="ARBA" id="ARBA00022598"/>
    </source>
</evidence>
<keyword evidence="6 11" id="KW-0547">Nucleotide-binding</keyword>
<gene>
    <name evidence="11" type="primary">purC</name>
    <name evidence="13" type="ORF">EYB31_38760</name>
</gene>
<dbReference type="CDD" id="cd01414">
    <property type="entry name" value="SAICAR_synt_Sc"/>
    <property type="match status" value="1"/>
</dbReference>
<dbReference type="NCBIfam" id="TIGR00081">
    <property type="entry name" value="purC"/>
    <property type="match status" value="1"/>
</dbReference>
<evidence type="ECO:0000256" key="9">
    <source>
        <dbReference type="ARBA" id="ARBA00030409"/>
    </source>
</evidence>
<comment type="pathway">
    <text evidence="1 11">Purine metabolism; IMP biosynthesis via de novo pathway; 5-amino-1-(5-phospho-D-ribosyl)imidazole-4-carboxamide from 5-amino-1-(5-phospho-D-ribosyl)imidazole-4-carboxylate: step 1/2.</text>
</comment>
<reference evidence="13 14" key="1">
    <citation type="submission" date="2019-02" db="EMBL/GenBank/DDBJ databases">
        <title>Paenibacillus sp. nov., isolated from surface-sterilized tissue of Thalictrum simplex L.</title>
        <authorList>
            <person name="Tuo L."/>
        </authorList>
    </citation>
    <scope>NUCLEOTIDE SEQUENCE [LARGE SCALE GENOMIC DNA]</scope>
    <source>
        <strain evidence="13 14">N2SHLJ1</strain>
    </source>
</reference>
<keyword evidence="5 11" id="KW-0436">Ligase</keyword>
<dbReference type="InterPro" id="IPR001636">
    <property type="entry name" value="SAICAR_synth"/>
</dbReference>
<comment type="caution">
    <text evidence="13">The sequence shown here is derived from an EMBL/GenBank/DDBJ whole genome shotgun (WGS) entry which is preliminary data.</text>
</comment>
<dbReference type="GO" id="GO:0004639">
    <property type="term" value="F:phosphoribosylaminoimidazolesuccinocarboxamide synthase activity"/>
    <property type="evidence" value="ECO:0007669"/>
    <property type="project" value="UniProtKB-UniRule"/>
</dbReference>
<dbReference type="FunFam" id="3.30.470.20:FF:000015">
    <property type="entry name" value="Phosphoribosylaminoimidazole-succinocarboxamide synthase"/>
    <property type="match status" value="1"/>
</dbReference>
<dbReference type="RefSeq" id="WP_131018976.1">
    <property type="nucleotide sequence ID" value="NZ_SIRE01000050.1"/>
</dbReference>
<dbReference type="InterPro" id="IPR018236">
    <property type="entry name" value="SAICAR_synthetase_CS"/>
</dbReference>
<keyword evidence="7 11" id="KW-0658">Purine biosynthesis</keyword>
<dbReference type="NCBIfam" id="NF010568">
    <property type="entry name" value="PRK13961.1"/>
    <property type="match status" value="1"/>
</dbReference>
<keyword evidence="14" id="KW-1185">Reference proteome</keyword>
<dbReference type="SUPFAM" id="SSF56104">
    <property type="entry name" value="SAICAR synthase-like"/>
    <property type="match status" value="1"/>
</dbReference>
<evidence type="ECO:0000256" key="3">
    <source>
        <dbReference type="ARBA" id="ARBA00012217"/>
    </source>
</evidence>